<dbReference type="SUPFAM" id="SSF55811">
    <property type="entry name" value="Nudix"/>
    <property type="match status" value="1"/>
</dbReference>
<dbReference type="PANTHER" id="PTHR11839:SF31">
    <property type="entry name" value="ADP-RIBOSE PYROPHOSPHATASE"/>
    <property type="match status" value="1"/>
</dbReference>
<dbReference type="PROSITE" id="PS51462">
    <property type="entry name" value="NUDIX"/>
    <property type="match status" value="1"/>
</dbReference>
<dbReference type="EMBL" id="JACSPM010000003">
    <property type="protein sequence ID" value="MBD8023827.1"/>
    <property type="molecule type" value="Genomic_DNA"/>
</dbReference>
<evidence type="ECO:0000313" key="4">
    <source>
        <dbReference type="Proteomes" id="UP000602532"/>
    </source>
</evidence>
<accession>A0ABR8X3T4</accession>
<keyword evidence="4" id="KW-1185">Reference proteome</keyword>
<evidence type="ECO:0000256" key="1">
    <source>
        <dbReference type="ARBA" id="ARBA00022801"/>
    </source>
</evidence>
<comment type="caution">
    <text evidence="3">The sequence shown here is derived from an EMBL/GenBank/DDBJ whole genome shotgun (WGS) entry which is preliminary data.</text>
</comment>
<dbReference type="Gene3D" id="3.90.79.10">
    <property type="entry name" value="Nucleoside Triphosphate Pyrophosphohydrolase"/>
    <property type="match status" value="1"/>
</dbReference>
<evidence type="ECO:0000259" key="2">
    <source>
        <dbReference type="PROSITE" id="PS51462"/>
    </source>
</evidence>
<dbReference type="GO" id="GO:0016787">
    <property type="term" value="F:hydrolase activity"/>
    <property type="evidence" value="ECO:0007669"/>
    <property type="project" value="UniProtKB-KW"/>
</dbReference>
<proteinExistence type="predicted"/>
<organism evidence="3 4">
    <name type="scientific">Microbacterium gallinarum</name>
    <dbReference type="NCBI Taxonomy" id="2762209"/>
    <lineage>
        <taxon>Bacteria</taxon>
        <taxon>Bacillati</taxon>
        <taxon>Actinomycetota</taxon>
        <taxon>Actinomycetes</taxon>
        <taxon>Micrococcales</taxon>
        <taxon>Microbacteriaceae</taxon>
        <taxon>Microbacterium</taxon>
    </lineage>
</organism>
<dbReference type="InterPro" id="IPR000086">
    <property type="entry name" value="NUDIX_hydrolase_dom"/>
</dbReference>
<gene>
    <name evidence="3" type="ORF">H9622_09500</name>
</gene>
<dbReference type="Proteomes" id="UP000602532">
    <property type="component" value="Unassembled WGS sequence"/>
</dbReference>
<keyword evidence="1 3" id="KW-0378">Hydrolase</keyword>
<protein>
    <submittedName>
        <fullName evidence="3">NUDIX hydrolase</fullName>
    </submittedName>
</protein>
<dbReference type="PANTHER" id="PTHR11839">
    <property type="entry name" value="UDP/ADP-SUGAR PYROPHOSPHATASE"/>
    <property type="match status" value="1"/>
</dbReference>
<dbReference type="RefSeq" id="WP_191766167.1">
    <property type="nucleotide sequence ID" value="NZ_JACSPM010000003.1"/>
</dbReference>
<dbReference type="CDD" id="cd24158">
    <property type="entry name" value="NUDIX_ADPRase_Rv1700"/>
    <property type="match status" value="1"/>
</dbReference>
<reference evidence="3 4" key="1">
    <citation type="submission" date="2020-08" db="EMBL/GenBank/DDBJ databases">
        <title>A Genomic Blueprint of the Chicken Gut Microbiome.</title>
        <authorList>
            <person name="Gilroy R."/>
            <person name="Ravi A."/>
            <person name="Getino M."/>
            <person name="Pursley I."/>
            <person name="Horton D.L."/>
            <person name="Alikhan N.-F."/>
            <person name="Baker D."/>
            <person name="Gharbi K."/>
            <person name="Hall N."/>
            <person name="Watson M."/>
            <person name="Adriaenssens E.M."/>
            <person name="Foster-Nyarko E."/>
            <person name="Jarju S."/>
            <person name="Secka A."/>
            <person name="Antonio M."/>
            <person name="Oren A."/>
            <person name="Chaudhuri R."/>
            <person name="La Ragione R.M."/>
            <person name="Hildebrand F."/>
            <person name="Pallen M.J."/>
        </authorList>
    </citation>
    <scope>NUCLEOTIDE SEQUENCE [LARGE SCALE GENOMIC DNA]</scope>
    <source>
        <strain evidence="3 4">Sa1CUA4</strain>
    </source>
</reference>
<dbReference type="InterPro" id="IPR015797">
    <property type="entry name" value="NUDIX_hydrolase-like_dom_sf"/>
</dbReference>
<name>A0ABR8X3T4_9MICO</name>
<evidence type="ECO:0000313" key="3">
    <source>
        <dbReference type="EMBL" id="MBD8023827.1"/>
    </source>
</evidence>
<dbReference type="Pfam" id="PF00293">
    <property type="entry name" value="NUDIX"/>
    <property type="match status" value="1"/>
</dbReference>
<sequence length="202" mass="21961">MTDATTAAPLADEPVEFEVTDSDLVYRGRVWDVRSDTVAYGDGEIVRQYVDHPGASAIVAIDEEGRVLLIQQYRHPIRHRDWEIPAGLLDIAGESPLETAQRELTEEADLTASSWESLVSIFTTPGGNDEVVHLFLARGLSEVGSAHARAEEEADIRVEWVPLDDVVDGVLAGRLRNGILAVGVLAAAERLRRAEAAGGARR</sequence>
<feature type="domain" description="Nudix hydrolase" evidence="2">
    <location>
        <begin position="50"/>
        <end position="188"/>
    </location>
</feature>